<evidence type="ECO:0000256" key="9">
    <source>
        <dbReference type="SAM" id="SignalP"/>
    </source>
</evidence>
<evidence type="ECO:0000256" key="8">
    <source>
        <dbReference type="ARBA" id="ARBA00023157"/>
    </source>
</evidence>
<dbReference type="Gene3D" id="3.40.390.10">
    <property type="entry name" value="Collagenase (Catalytic Domain)"/>
    <property type="match status" value="1"/>
</dbReference>
<keyword evidence="4 9" id="KW-0732">Signal</keyword>
<evidence type="ECO:0000256" key="2">
    <source>
        <dbReference type="ARBA" id="ARBA00022670"/>
    </source>
</evidence>
<dbReference type="RefSeq" id="WP_207328855.1">
    <property type="nucleotide sequence ID" value="NZ_JAFMYW010000002.1"/>
</dbReference>
<feature type="chain" id="PRO_5045088333" evidence="9">
    <location>
        <begin position="22"/>
        <end position="335"/>
    </location>
</feature>
<evidence type="ECO:0000313" key="11">
    <source>
        <dbReference type="EMBL" id="MBO0948912.1"/>
    </source>
</evidence>
<dbReference type="PANTHER" id="PTHR47466:SF1">
    <property type="entry name" value="METALLOPROTEASE MEP1 (AFU_ORTHOLOGUE AFUA_1G07730)-RELATED"/>
    <property type="match status" value="1"/>
</dbReference>
<comment type="caution">
    <text evidence="11">The sequence shown here is derived from an EMBL/GenBank/DDBJ whole genome shotgun (WGS) entry which is preliminary data.</text>
</comment>
<keyword evidence="5" id="KW-0378">Hydrolase</keyword>
<dbReference type="SUPFAM" id="SSF55486">
    <property type="entry name" value="Metalloproteases ('zincins'), catalytic domain"/>
    <property type="match status" value="1"/>
</dbReference>
<keyword evidence="8" id="KW-1015">Disulfide bond</keyword>
<evidence type="ECO:0000256" key="7">
    <source>
        <dbReference type="ARBA" id="ARBA00023049"/>
    </source>
</evidence>
<keyword evidence="6" id="KW-0862">Zinc</keyword>
<evidence type="ECO:0000256" key="4">
    <source>
        <dbReference type="ARBA" id="ARBA00022729"/>
    </source>
</evidence>
<feature type="domain" description="Peptidase M43 pregnancy-associated plasma-A" evidence="10">
    <location>
        <begin position="225"/>
        <end position="322"/>
    </location>
</feature>
<dbReference type="InterPro" id="IPR008754">
    <property type="entry name" value="Peptidase_M43"/>
</dbReference>
<dbReference type="CDD" id="cd04275">
    <property type="entry name" value="ZnMc_pappalysin_like"/>
    <property type="match status" value="1"/>
</dbReference>
<organism evidence="11 12">
    <name type="scientific">Fibrella forsythiae</name>
    <dbReference type="NCBI Taxonomy" id="2817061"/>
    <lineage>
        <taxon>Bacteria</taxon>
        <taxon>Pseudomonadati</taxon>
        <taxon>Bacteroidota</taxon>
        <taxon>Cytophagia</taxon>
        <taxon>Cytophagales</taxon>
        <taxon>Spirosomataceae</taxon>
        <taxon>Fibrella</taxon>
    </lineage>
</organism>
<protein>
    <submittedName>
        <fullName evidence="11">Zinc metalloprotease</fullName>
    </submittedName>
</protein>
<evidence type="ECO:0000256" key="5">
    <source>
        <dbReference type="ARBA" id="ARBA00022801"/>
    </source>
</evidence>
<dbReference type="Pfam" id="PF05572">
    <property type="entry name" value="Peptidase_M43"/>
    <property type="match status" value="1"/>
</dbReference>
<evidence type="ECO:0000313" key="12">
    <source>
        <dbReference type="Proteomes" id="UP000664628"/>
    </source>
</evidence>
<dbReference type="EMBL" id="JAFMYW010000002">
    <property type="protein sequence ID" value="MBO0948912.1"/>
    <property type="molecule type" value="Genomic_DNA"/>
</dbReference>
<evidence type="ECO:0000256" key="6">
    <source>
        <dbReference type="ARBA" id="ARBA00022833"/>
    </source>
</evidence>
<evidence type="ECO:0000256" key="3">
    <source>
        <dbReference type="ARBA" id="ARBA00022723"/>
    </source>
</evidence>
<evidence type="ECO:0000259" key="10">
    <source>
        <dbReference type="Pfam" id="PF05572"/>
    </source>
</evidence>
<keyword evidence="12" id="KW-1185">Reference proteome</keyword>
<keyword evidence="7 11" id="KW-0482">Metalloprotease</keyword>
<dbReference type="GO" id="GO:0008237">
    <property type="term" value="F:metallopeptidase activity"/>
    <property type="evidence" value="ECO:0007669"/>
    <property type="project" value="UniProtKB-KW"/>
</dbReference>
<proteinExistence type="inferred from homology"/>
<name>A0ABS3JFY5_9BACT</name>
<dbReference type="InterPro" id="IPR024079">
    <property type="entry name" value="MetalloPept_cat_dom_sf"/>
</dbReference>
<reference evidence="11 12" key="1">
    <citation type="submission" date="2021-03" db="EMBL/GenBank/DDBJ databases">
        <title>Fibrella sp. HMF5405 genome sequencing and assembly.</title>
        <authorList>
            <person name="Kang H."/>
            <person name="Kim H."/>
            <person name="Bae S."/>
            <person name="Joh K."/>
        </authorList>
    </citation>
    <scope>NUCLEOTIDE SEQUENCE [LARGE SCALE GENOMIC DNA]</scope>
    <source>
        <strain evidence="11 12">HMF5405</strain>
    </source>
</reference>
<feature type="signal peptide" evidence="9">
    <location>
        <begin position="1"/>
        <end position="21"/>
    </location>
</feature>
<comment type="similarity">
    <text evidence="1">Belongs to the peptidase M43B family.</text>
</comment>
<keyword evidence="2" id="KW-0645">Protease</keyword>
<gene>
    <name evidence="11" type="ORF">J2I46_09990</name>
</gene>
<sequence>MRKIILPIVCMALIGAVSSCFDPNVDQSSSATNQNARQGDEPRACASMDVLAENIKENPSIANKLEEIDKHAERFAQRNGRAAATAYSGVVTIPVRVHVIYNSAKENISDAQIQSQITVLNRDYSKTNSDISLLPGVFSGLASNMQIQFTLAGIDRKSSTKTSWGTRDAMKSSKKGGVDPIDPAHNLNIWICNIGGGILGYAQFPGGLAATDGVVIGPQYFGSSSIVTTGGYFAAPYDKGRTATHEVGHWLNLRHIWGDASCGNDLVADTPTQQTSNFGCPSFPHVTCGNGANGDLFMNYMDYTNDLCMYMFTNGQTTRSRALFASDGSRNTFVQ</sequence>
<dbReference type="PANTHER" id="PTHR47466">
    <property type="match status" value="1"/>
</dbReference>
<dbReference type="PROSITE" id="PS51257">
    <property type="entry name" value="PROKAR_LIPOPROTEIN"/>
    <property type="match status" value="1"/>
</dbReference>
<keyword evidence="3" id="KW-0479">Metal-binding</keyword>
<dbReference type="Proteomes" id="UP000664628">
    <property type="component" value="Unassembled WGS sequence"/>
</dbReference>
<accession>A0ABS3JFY5</accession>
<evidence type="ECO:0000256" key="1">
    <source>
        <dbReference type="ARBA" id="ARBA00008721"/>
    </source>
</evidence>